<evidence type="ECO:0000313" key="2">
    <source>
        <dbReference type="Proteomes" id="UP000805193"/>
    </source>
</evidence>
<proteinExistence type="predicted"/>
<comment type="caution">
    <text evidence="1">The sequence shown here is derived from an EMBL/GenBank/DDBJ whole genome shotgun (WGS) entry which is preliminary data.</text>
</comment>
<sequence length="672" mass="73111">MNSMALRRCVLAISDEDCSMEGSDAEAAASKHFHDAVRAGDVTTVTTLLATGLVDPDDPNRDGGGGTAILEAARHNRPEVAAALLDAGCDPSLGDNSGWTAMHEVFKSPNVARLLLQSLTARWDVVDSAGGLTPLHVMVKSAVSTNVTPTASQLEVLKEVARMSNVGAVTCTKDTALHLASSGRHDRPEVVRVVLDAVPTMTLCNAQNDRGETPLHLAVVNGNYETALALLEHVEVLRRGRSGGLRRTKGKLVLSTVPERDSVENDIRGKRSITKPKHKSLNEVERDGCKSPDEGLRNRQDKGNGREITSQHAYRPYGDQVKERDDDRDQEILEHEARQDRLQQAAQGKQPEITQDQNDAIQRQNGAEIPSDKSTDEEHGNKHQDRPNHQEAGDSNDSEITITVQDVDDATQGVSSHDQDEKTTHNETHCDAQNADQNGNAPNGTGTAVARIEVDLCDRFGQTVLHYCAARNATSVLEPLLRNSGVCDVQDLQGDTALHVAARRGHDRSLALLLQFGADPSIRNNDGRTALDLAVAAGFADATKVLYENATEPVLRNADALRRQDSVRRCTRIGRIFLADEVPNQSSATKQLRSYLPVKETTMSSVLRKTSAILRAPAMQARHSSVTRYIGTPPLVRVSTAEKLVHISVIAGAILASPAWFFLNLRDYKKKE</sequence>
<protein>
    <submittedName>
        <fullName evidence="1">Uncharacterized protein</fullName>
    </submittedName>
</protein>
<keyword evidence="2" id="KW-1185">Reference proteome</keyword>
<evidence type="ECO:0000313" key="1">
    <source>
        <dbReference type="EMBL" id="KAG0424070.1"/>
    </source>
</evidence>
<organism evidence="1 2">
    <name type="scientific">Ixodes persulcatus</name>
    <name type="common">Taiga tick</name>
    <dbReference type="NCBI Taxonomy" id="34615"/>
    <lineage>
        <taxon>Eukaryota</taxon>
        <taxon>Metazoa</taxon>
        <taxon>Ecdysozoa</taxon>
        <taxon>Arthropoda</taxon>
        <taxon>Chelicerata</taxon>
        <taxon>Arachnida</taxon>
        <taxon>Acari</taxon>
        <taxon>Parasitiformes</taxon>
        <taxon>Ixodida</taxon>
        <taxon>Ixodoidea</taxon>
        <taxon>Ixodidae</taxon>
        <taxon>Ixodinae</taxon>
        <taxon>Ixodes</taxon>
    </lineage>
</organism>
<accession>A0AC60PSK2</accession>
<name>A0AC60PSK2_IXOPE</name>
<gene>
    <name evidence="1" type="ORF">HPB47_000176</name>
</gene>
<reference evidence="1 2" key="1">
    <citation type="journal article" date="2020" name="Cell">
        <title>Large-Scale Comparative Analyses of Tick Genomes Elucidate Their Genetic Diversity and Vector Capacities.</title>
        <authorList>
            <consortium name="Tick Genome and Microbiome Consortium (TIGMIC)"/>
            <person name="Jia N."/>
            <person name="Wang J."/>
            <person name="Shi W."/>
            <person name="Du L."/>
            <person name="Sun Y."/>
            <person name="Zhan W."/>
            <person name="Jiang J.F."/>
            <person name="Wang Q."/>
            <person name="Zhang B."/>
            <person name="Ji P."/>
            <person name="Bell-Sakyi L."/>
            <person name="Cui X.M."/>
            <person name="Yuan T.T."/>
            <person name="Jiang B.G."/>
            <person name="Yang W.F."/>
            <person name="Lam T.T."/>
            <person name="Chang Q.C."/>
            <person name="Ding S.J."/>
            <person name="Wang X.J."/>
            <person name="Zhu J.G."/>
            <person name="Ruan X.D."/>
            <person name="Zhao L."/>
            <person name="Wei J.T."/>
            <person name="Ye R.Z."/>
            <person name="Que T.C."/>
            <person name="Du C.H."/>
            <person name="Zhou Y.H."/>
            <person name="Cheng J.X."/>
            <person name="Dai P.F."/>
            <person name="Guo W.B."/>
            <person name="Han X.H."/>
            <person name="Huang E.J."/>
            <person name="Li L.F."/>
            <person name="Wei W."/>
            <person name="Gao Y.C."/>
            <person name="Liu J.Z."/>
            <person name="Shao H.Z."/>
            <person name="Wang X."/>
            <person name="Wang C.C."/>
            <person name="Yang T.C."/>
            <person name="Huo Q.B."/>
            <person name="Li W."/>
            <person name="Chen H.Y."/>
            <person name="Chen S.E."/>
            <person name="Zhou L.G."/>
            <person name="Ni X.B."/>
            <person name="Tian J.H."/>
            <person name="Sheng Y."/>
            <person name="Liu T."/>
            <person name="Pan Y.S."/>
            <person name="Xia L.Y."/>
            <person name="Li J."/>
            <person name="Zhao F."/>
            <person name="Cao W.C."/>
        </authorList>
    </citation>
    <scope>NUCLEOTIDE SEQUENCE [LARGE SCALE GENOMIC DNA]</scope>
    <source>
        <strain evidence="1">Iper-2018</strain>
    </source>
</reference>
<dbReference type="Proteomes" id="UP000805193">
    <property type="component" value="Unassembled WGS sequence"/>
</dbReference>
<dbReference type="EMBL" id="JABSTQ010010020">
    <property type="protein sequence ID" value="KAG0424070.1"/>
    <property type="molecule type" value="Genomic_DNA"/>
</dbReference>